<evidence type="ECO:0000256" key="5">
    <source>
        <dbReference type="ARBA" id="ARBA00023136"/>
    </source>
</evidence>
<dbReference type="STRING" id="1244108.SAMN05444004_11811"/>
<evidence type="ECO:0000259" key="7">
    <source>
        <dbReference type="Pfam" id="PF00482"/>
    </source>
</evidence>
<dbReference type="PANTHER" id="PTHR35007:SF2">
    <property type="entry name" value="PILUS ASSEMBLE PROTEIN"/>
    <property type="match status" value="1"/>
</dbReference>
<proteinExistence type="predicted"/>
<dbReference type="Pfam" id="PF00482">
    <property type="entry name" value="T2SSF"/>
    <property type="match status" value="1"/>
</dbReference>
<organism evidence="8 9">
    <name type="scientific">Jannaschia faecimaris</name>
    <dbReference type="NCBI Taxonomy" id="1244108"/>
    <lineage>
        <taxon>Bacteria</taxon>
        <taxon>Pseudomonadati</taxon>
        <taxon>Pseudomonadota</taxon>
        <taxon>Alphaproteobacteria</taxon>
        <taxon>Rhodobacterales</taxon>
        <taxon>Roseobacteraceae</taxon>
        <taxon>Jannaschia</taxon>
    </lineage>
</organism>
<dbReference type="InterPro" id="IPR018076">
    <property type="entry name" value="T2SS_GspF_dom"/>
</dbReference>
<keyword evidence="4 6" id="KW-1133">Transmembrane helix</keyword>
<protein>
    <submittedName>
        <fullName evidence="8">Tight adherence protein C</fullName>
    </submittedName>
</protein>
<dbReference type="Proteomes" id="UP000198914">
    <property type="component" value="Unassembled WGS sequence"/>
</dbReference>
<keyword evidence="9" id="KW-1185">Reference proteome</keyword>
<feature type="transmembrane region" description="Helical" evidence="6">
    <location>
        <begin position="160"/>
        <end position="180"/>
    </location>
</feature>
<keyword evidence="3 6" id="KW-0812">Transmembrane</keyword>
<evidence type="ECO:0000256" key="3">
    <source>
        <dbReference type="ARBA" id="ARBA00022692"/>
    </source>
</evidence>
<evidence type="ECO:0000256" key="1">
    <source>
        <dbReference type="ARBA" id="ARBA00004651"/>
    </source>
</evidence>
<accession>A0A1H3TKM3</accession>
<keyword evidence="5 6" id="KW-0472">Membrane</keyword>
<feature type="domain" description="Type II secretion system protein GspF" evidence="7">
    <location>
        <begin position="47"/>
        <end position="175"/>
    </location>
</feature>
<evidence type="ECO:0000313" key="8">
    <source>
        <dbReference type="EMBL" id="SDZ50842.1"/>
    </source>
</evidence>
<gene>
    <name evidence="8" type="ORF">SAMN05444004_11811</name>
</gene>
<evidence type="ECO:0000256" key="6">
    <source>
        <dbReference type="SAM" id="Phobius"/>
    </source>
</evidence>
<dbReference type="AlphaFoldDB" id="A0A1H3TKM3"/>
<reference evidence="9" key="1">
    <citation type="submission" date="2016-10" db="EMBL/GenBank/DDBJ databases">
        <authorList>
            <person name="Varghese N."/>
            <person name="Submissions S."/>
        </authorList>
    </citation>
    <scope>NUCLEOTIDE SEQUENCE [LARGE SCALE GENOMIC DNA]</scope>
    <source>
        <strain evidence="9">DSM 100420</strain>
    </source>
</reference>
<sequence>MSRLETQHIFLISIGLIVLGFYSPSAWLQMKVAKRRKAVTRGLPGALDLMQVAIEAGLGFDAAMNRVAKEFGRFCGPIAEEFTILQLEIQAGKPRDLAFAELERRTGVDVMASFANVVQQSAEFGTPISQALENYAIEMRQDRELKAQAKANALPVKMSGVLAAFMMPILLLIMLTPIAIRWTTVLTVQ</sequence>
<name>A0A1H3TKM3_9RHOB</name>
<dbReference type="GO" id="GO:0005886">
    <property type="term" value="C:plasma membrane"/>
    <property type="evidence" value="ECO:0007669"/>
    <property type="project" value="UniProtKB-SubCell"/>
</dbReference>
<dbReference type="EMBL" id="FNPX01000018">
    <property type="protein sequence ID" value="SDZ50842.1"/>
    <property type="molecule type" value="Genomic_DNA"/>
</dbReference>
<comment type="subcellular location">
    <subcellularLocation>
        <location evidence="1">Cell membrane</location>
        <topology evidence="1">Multi-pass membrane protein</topology>
    </subcellularLocation>
</comment>
<evidence type="ECO:0000256" key="2">
    <source>
        <dbReference type="ARBA" id="ARBA00022475"/>
    </source>
</evidence>
<evidence type="ECO:0000313" key="9">
    <source>
        <dbReference type="Proteomes" id="UP000198914"/>
    </source>
</evidence>
<evidence type="ECO:0000256" key="4">
    <source>
        <dbReference type="ARBA" id="ARBA00022989"/>
    </source>
</evidence>
<feature type="transmembrane region" description="Helical" evidence="6">
    <location>
        <begin position="6"/>
        <end position="28"/>
    </location>
</feature>
<keyword evidence="2" id="KW-1003">Cell membrane</keyword>
<dbReference type="PANTHER" id="PTHR35007">
    <property type="entry name" value="INTEGRAL MEMBRANE PROTEIN-RELATED"/>
    <property type="match status" value="1"/>
</dbReference>